<evidence type="ECO:0000313" key="3">
    <source>
        <dbReference type="Proteomes" id="UP000269689"/>
    </source>
</evidence>
<evidence type="ECO:0000256" key="1">
    <source>
        <dbReference type="SAM" id="Phobius"/>
    </source>
</evidence>
<name>A0A3N4U755_9RHOB</name>
<organism evidence="2 3">
    <name type="scientific">Pacificibacter maritimus</name>
    <dbReference type="NCBI Taxonomy" id="762213"/>
    <lineage>
        <taxon>Bacteria</taxon>
        <taxon>Pseudomonadati</taxon>
        <taxon>Pseudomonadota</taxon>
        <taxon>Alphaproteobacteria</taxon>
        <taxon>Rhodobacterales</taxon>
        <taxon>Roseobacteraceae</taxon>
        <taxon>Pacificibacter</taxon>
    </lineage>
</organism>
<keyword evidence="1" id="KW-0812">Transmembrane</keyword>
<gene>
    <name evidence="2" type="ORF">EDD53_1982</name>
</gene>
<comment type="caution">
    <text evidence="2">The sequence shown here is derived from an EMBL/GenBank/DDBJ whole genome shotgun (WGS) entry which is preliminary data.</text>
</comment>
<feature type="transmembrane region" description="Helical" evidence="1">
    <location>
        <begin position="37"/>
        <end position="56"/>
    </location>
</feature>
<keyword evidence="1" id="KW-1133">Transmembrane helix</keyword>
<dbReference type="EMBL" id="RKQK01000003">
    <property type="protein sequence ID" value="RPE66282.1"/>
    <property type="molecule type" value="Genomic_DNA"/>
</dbReference>
<sequence>MIRPEVRAQIWHFREVIGAVALAFLFVWFFISSYGFMRWVALALICASLFIAFAAFQRARFAKAGQGVGVVEVDEGVVSYFTAFTGGQVEIDTLTSVILLPATKGSAHWQLEAAGQTTLNIPLDAVDAEKLFDVFVSLDGIETERMLKQIKQMPKSPVVVWRKRTLALH</sequence>
<keyword evidence="3" id="KW-1185">Reference proteome</keyword>
<proteinExistence type="predicted"/>
<keyword evidence="1" id="KW-0472">Membrane</keyword>
<feature type="transmembrane region" description="Helical" evidence="1">
    <location>
        <begin position="12"/>
        <end position="31"/>
    </location>
</feature>
<dbReference type="Proteomes" id="UP000269689">
    <property type="component" value="Unassembled WGS sequence"/>
</dbReference>
<evidence type="ECO:0000313" key="2">
    <source>
        <dbReference type="EMBL" id="RPE66282.1"/>
    </source>
</evidence>
<protein>
    <submittedName>
        <fullName evidence="2">Uncharacterized protein</fullName>
    </submittedName>
</protein>
<dbReference type="OrthoDB" id="7851333at2"/>
<dbReference type="RefSeq" id="WP_123793047.1">
    <property type="nucleotide sequence ID" value="NZ_RKQK01000003.1"/>
</dbReference>
<dbReference type="AlphaFoldDB" id="A0A3N4U755"/>
<reference evidence="2 3" key="1">
    <citation type="submission" date="2018-11" db="EMBL/GenBank/DDBJ databases">
        <title>Genomic Encyclopedia of Type Strains, Phase IV (KMG-IV): sequencing the most valuable type-strain genomes for metagenomic binning, comparative biology and taxonomic classification.</title>
        <authorList>
            <person name="Goeker M."/>
        </authorList>
    </citation>
    <scope>NUCLEOTIDE SEQUENCE [LARGE SCALE GENOMIC DNA]</scope>
    <source>
        <strain evidence="2 3">DSM 104731</strain>
    </source>
</reference>
<accession>A0A3N4U755</accession>